<name>A0A5A7QSP5_STRAF</name>
<protein>
    <submittedName>
        <fullName evidence="1">Kappa-casein</fullName>
    </submittedName>
</protein>
<accession>A0A5A7QSP5</accession>
<evidence type="ECO:0000313" key="1">
    <source>
        <dbReference type="EMBL" id="GER48039.1"/>
    </source>
</evidence>
<keyword evidence="2" id="KW-1185">Reference proteome</keyword>
<evidence type="ECO:0000313" key="2">
    <source>
        <dbReference type="Proteomes" id="UP000325081"/>
    </source>
</evidence>
<feature type="non-terminal residue" evidence="1">
    <location>
        <position position="1"/>
    </location>
</feature>
<comment type="caution">
    <text evidence="1">The sequence shown here is derived from an EMBL/GenBank/DDBJ whole genome shotgun (WGS) entry which is preliminary data.</text>
</comment>
<sequence>VTNTSSFSPPKPQSISETRSSFSGFYPLLKKICLIRSKSSTLQLSWPCRPLFPPSRDPPTSSVHHGHLEIALLLPPPLLDKVRTSTRFSSSSRKSPTKIWQ</sequence>
<proteinExistence type="predicted"/>
<dbReference type="EMBL" id="BKCP01008173">
    <property type="protein sequence ID" value="GER48039.1"/>
    <property type="molecule type" value="Genomic_DNA"/>
</dbReference>
<organism evidence="1 2">
    <name type="scientific">Striga asiatica</name>
    <name type="common">Asiatic witchweed</name>
    <name type="synonym">Buchnera asiatica</name>
    <dbReference type="NCBI Taxonomy" id="4170"/>
    <lineage>
        <taxon>Eukaryota</taxon>
        <taxon>Viridiplantae</taxon>
        <taxon>Streptophyta</taxon>
        <taxon>Embryophyta</taxon>
        <taxon>Tracheophyta</taxon>
        <taxon>Spermatophyta</taxon>
        <taxon>Magnoliopsida</taxon>
        <taxon>eudicotyledons</taxon>
        <taxon>Gunneridae</taxon>
        <taxon>Pentapetalae</taxon>
        <taxon>asterids</taxon>
        <taxon>lamiids</taxon>
        <taxon>Lamiales</taxon>
        <taxon>Orobanchaceae</taxon>
        <taxon>Buchnereae</taxon>
        <taxon>Striga</taxon>
    </lineage>
</organism>
<reference evidence="2" key="1">
    <citation type="journal article" date="2019" name="Curr. Biol.">
        <title>Genome Sequence of Striga asiatica Provides Insight into the Evolution of Plant Parasitism.</title>
        <authorList>
            <person name="Yoshida S."/>
            <person name="Kim S."/>
            <person name="Wafula E.K."/>
            <person name="Tanskanen J."/>
            <person name="Kim Y.M."/>
            <person name="Honaas L."/>
            <person name="Yang Z."/>
            <person name="Spallek T."/>
            <person name="Conn C.E."/>
            <person name="Ichihashi Y."/>
            <person name="Cheong K."/>
            <person name="Cui S."/>
            <person name="Der J.P."/>
            <person name="Gundlach H."/>
            <person name="Jiao Y."/>
            <person name="Hori C."/>
            <person name="Ishida J.K."/>
            <person name="Kasahara H."/>
            <person name="Kiba T."/>
            <person name="Kim M.S."/>
            <person name="Koo N."/>
            <person name="Laohavisit A."/>
            <person name="Lee Y.H."/>
            <person name="Lumba S."/>
            <person name="McCourt P."/>
            <person name="Mortimer J.C."/>
            <person name="Mutuku J.M."/>
            <person name="Nomura T."/>
            <person name="Sasaki-Sekimoto Y."/>
            <person name="Seto Y."/>
            <person name="Wang Y."/>
            <person name="Wakatake T."/>
            <person name="Sakakibara H."/>
            <person name="Demura T."/>
            <person name="Yamaguchi S."/>
            <person name="Yoneyama K."/>
            <person name="Manabe R.I."/>
            <person name="Nelson D.C."/>
            <person name="Schulman A.H."/>
            <person name="Timko M.P."/>
            <person name="dePamphilis C.W."/>
            <person name="Choi D."/>
            <person name="Shirasu K."/>
        </authorList>
    </citation>
    <scope>NUCLEOTIDE SEQUENCE [LARGE SCALE GENOMIC DNA]</scope>
    <source>
        <strain evidence="2">cv. UVA1</strain>
    </source>
</reference>
<dbReference type="AlphaFoldDB" id="A0A5A7QSP5"/>
<gene>
    <name evidence="1" type="ORF">STAS_25195</name>
</gene>
<feature type="non-terminal residue" evidence="1">
    <location>
        <position position="101"/>
    </location>
</feature>
<dbReference type="Proteomes" id="UP000325081">
    <property type="component" value="Unassembled WGS sequence"/>
</dbReference>